<dbReference type="InterPro" id="IPR001228">
    <property type="entry name" value="IspD"/>
</dbReference>
<name>A0ABY4S5D2_AQUTE</name>
<comment type="similarity">
    <text evidence="3 7">Belongs to the IspD/TarI cytidylyltransferase family. IspD subfamily.</text>
</comment>
<evidence type="ECO:0000256" key="7">
    <source>
        <dbReference type="HAMAP-Rule" id="MF_00108"/>
    </source>
</evidence>
<dbReference type="InterPro" id="IPR050088">
    <property type="entry name" value="IspD/TarI_cytidylyltransf_bact"/>
</dbReference>
<keyword evidence="5 7" id="KW-0548">Nucleotidyltransferase</keyword>
<feature type="site" description="Positions MEP for the nucleophilic attack" evidence="7">
    <location>
        <position position="221"/>
    </location>
</feature>
<keyword evidence="6 7" id="KW-0414">Isoprene biosynthesis</keyword>
<dbReference type="EC" id="2.7.7.60" evidence="7"/>
<reference evidence="8" key="1">
    <citation type="submission" date="2022-05" db="EMBL/GenBank/DDBJ databases">
        <title>An RpoN-dependent PEP-CTERM gene is involved in floc formation of an Aquincola tertiaricarbonis strain.</title>
        <authorList>
            <person name="Qiu D."/>
            <person name="Xia M."/>
        </authorList>
    </citation>
    <scope>NUCLEOTIDE SEQUENCE</scope>
    <source>
        <strain evidence="8">RN12</strain>
    </source>
</reference>
<evidence type="ECO:0000256" key="2">
    <source>
        <dbReference type="ARBA" id="ARBA00004787"/>
    </source>
</evidence>
<feature type="site" description="Transition state stabilizer" evidence="7">
    <location>
        <position position="23"/>
    </location>
</feature>
<dbReference type="Pfam" id="PF01128">
    <property type="entry name" value="IspD"/>
    <property type="match status" value="1"/>
</dbReference>
<dbReference type="GO" id="GO:0050518">
    <property type="term" value="F:2-C-methyl-D-erythritol 4-phosphate cytidylyltransferase activity"/>
    <property type="evidence" value="ECO:0007669"/>
    <property type="project" value="UniProtKB-EC"/>
</dbReference>
<dbReference type="Proteomes" id="UP001056201">
    <property type="component" value="Chromosome 2"/>
</dbReference>
<dbReference type="CDD" id="cd02516">
    <property type="entry name" value="CDP-ME_synthetase"/>
    <property type="match status" value="1"/>
</dbReference>
<sequence length="242" mass="25135">MTQPAERMPRCYALVPCAGIGARSGADGPKQYVPLAGRAMVAHTLAALAAVPRLAATLVVLSADDAAFESAVPGYGAHEATQWLARCGGSSRAATVANGLQVLVERGAQPDDWVLVHDAARCLVQPAWIDRLIDACLPDEVGGLLALPVADTLKQADAQGRVAATIDRSAKWAAQTPQMFRLGLLQRALAAIGDAPTDEAGAIEALGLQPRLVVGDAANFKVTWPGDFALAERLITTARSAA</sequence>
<comment type="catalytic activity">
    <reaction evidence="1 7">
        <text>2-C-methyl-D-erythritol 4-phosphate + CTP + H(+) = 4-CDP-2-C-methyl-D-erythritol + diphosphate</text>
        <dbReference type="Rhea" id="RHEA:13429"/>
        <dbReference type="ChEBI" id="CHEBI:15378"/>
        <dbReference type="ChEBI" id="CHEBI:33019"/>
        <dbReference type="ChEBI" id="CHEBI:37563"/>
        <dbReference type="ChEBI" id="CHEBI:57823"/>
        <dbReference type="ChEBI" id="CHEBI:58262"/>
        <dbReference type="EC" id="2.7.7.60"/>
    </reaction>
</comment>
<evidence type="ECO:0000256" key="4">
    <source>
        <dbReference type="ARBA" id="ARBA00022679"/>
    </source>
</evidence>
<dbReference type="RefSeq" id="WP_250196854.1">
    <property type="nucleotide sequence ID" value="NZ_CP097636.1"/>
</dbReference>
<dbReference type="InterPro" id="IPR018294">
    <property type="entry name" value="ISPD_synthase_CS"/>
</dbReference>
<evidence type="ECO:0000256" key="3">
    <source>
        <dbReference type="ARBA" id="ARBA00009789"/>
    </source>
</evidence>
<dbReference type="PROSITE" id="PS01295">
    <property type="entry name" value="ISPD"/>
    <property type="match status" value="1"/>
</dbReference>
<gene>
    <name evidence="7 8" type="primary">ispD</name>
    <name evidence="8" type="ORF">MW290_23935</name>
</gene>
<proteinExistence type="inferred from homology"/>
<keyword evidence="9" id="KW-1185">Reference proteome</keyword>
<accession>A0ABY4S5D2</accession>
<dbReference type="InterPro" id="IPR029044">
    <property type="entry name" value="Nucleotide-diphossugar_trans"/>
</dbReference>
<dbReference type="SUPFAM" id="SSF53448">
    <property type="entry name" value="Nucleotide-diphospho-sugar transferases"/>
    <property type="match status" value="1"/>
</dbReference>
<organism evidence="8 9">
    <name type="scientific">Aquincola tertiaricarbonis</name>
    <dbReference type="NCBI Taxonomy" id="391953"/>
    <lineage>
        <taxon>Bacteria</taxon>
        <taxon>Pseudomonadati</taxon>
        <taxon>Pseudomonadota</taxon>
        <taxon>Betaproteobacteria</taxon>
        <taxon>Burkholderiales</taxon>
        <taxon>Sphaerotilaceae</taxon>
        <taxon>Aquincola</taxon>
    </lineage>
</organism>
<comment type="function">
    <text evidence="7">Catalyzes the formation of 4-diphosphocytidyl-2-C-methyl-D-erythritol from CTP and 2-C-methyl-D-erythritol 4-phosphate (MEP).</text>
</comment>
<dbReference type="PANTHER" id="PTHR32125">
    <property type="entry name" value="2-C-METHYL-D-ERYTHRITOL 4-PHOSPHATE CYTIDYLYLTRANSFERASE, CHLOROPLASTIC"/>
    <property type="match status" value="1"/>
</dbReference>
<feature type="site" description="Transition state stabilizer" evidence="7">
    <location>
        <position position="30"/>
    </location>
</feature>
<feature type="site" description="Positions MEP for the nucleophilic attack" evidence="7">
    <location>
        <position position="168"/>
    </location>
</feature>
<dbReference type="EMBL" id="CP097636">
    <property type="protein sequence ID" value="URI08633.1"/>
    <property type="molecule type" value="Genomic_DNA"/>
</dbReference>
<comment type="pathway">
    <text evidence="2 7">Isoprenoid biosynthesis; isopentenyl diphosphate biosynthesis via DXP pathway; isopentenyl diphosphate from 1-deoxy-D-xylulose 5-phosphate: step 2/6.</text>
</comment>
<dbReference type="HAMAP" id="MF_00108">
    <property type="entry name" value="IspD"/>
    <property type="match status" value="1"/>
</dbReference>
<dbReference type="PANTHER" id="PTHR32125:SF4">
    <property type="entry name" value="2-C-METHYL-D-ERYTHRITOL 4-PHOSPHATE CYTIDYLYLTRANSFERASE, CHLOROPLASTIC"/>
    <property type="match status" value="1"/>
</dbReference>
<evidence type="ECO:0000313" key="8">
    <source>
        <dbReference type="EMBL" id="URI08633.1"/>
    </source>
</evidence>
<evidence type="ECO:0000313" key="9">
    <source>
        <dbReference type="Proteomes" id="UP001056201"/>
    </source>
</evidence>
<dbReference type="NCBIfam" id="TIGR00453">
    <property type="entry name" value="ispD"/>
    <property type="match status" value="1"/>
</dbReference>
<keyword evidence="4 7" id="KW-0808">Transferase</keyword>
<evidence type="ECO:0000256" key="5">
    <source>
        <dbReference type="ARBA" id="ARBA00022695"/>
    </source>
</evidence>
<dbReference type="Gene3D" id="3.90.550.10">
    <property type="entry name" value="Spore Coat Polysaccharide Biosynthesis Protein SpsA, Chain A"/>
    <property type="match status" value="1"/>
</dbReference>
<evidence type="ECO:0000256" key="1">
    <source>
        <dbReference type="ARBA" id="ARBA00001282"/>
    </source>
</evidence>
<protein>
    <recommendedName>
        <fullName evidence="7">2-C-methyl-D-erythritol 4-phosphate cytidylyltransferase</fullName>
        <ecNumber evidence="7">2.7.7.60</ecNumber>
    </recommendedName>
    <alternativeName>
        <fullName evidence="7">4-diphosphocytidyl-2C-methyl-D-erythritol synthase</fullName>
    </alternativeName>
    <alternativeName>
        <fullName evidence="7">MEP cytidylyltransferase</fullName>
        <shortName evidence="7">MCT</shortName>
    </alternativeName>
</protein>
<dbReference type="InterPro" id="IPR034683">
    <property type="entry name" value="IspD/TarI"/>
</dbReference>
<evidence type="ECO:0000256" key="6">
    <source>
        <dbReference type="ARBA" id="ARBA00023229"/>
    </source>
</evidence>